<dbReference type="Pfam" id="PF09753">
    <property type="entry name" value="Use1"/>
    <property type="match status" value="1"/>
</dbReference>
<comment type="similarity">
    <text evidence="2">Belongs to the USE1 family.</text>
</comment>
<dbReference type="PANTHER" id="PTHR13050">
    <property type="entry name" value="USE1-LIKE PROTEIN"/>
    <property type="match status" value="1"/>
</dbReference>
<evidence type="ECO:0000256" key="3">
    <source>
        <dbReference type="ARBA" id="ARBA00022448"/>
    </source>
</evidence>
<dbReference type="GO" id="GO:0005789">
    <property type="term" value="C:endoplasmic reticulum membrane"/>
    <property type="evidence" value="ECO:0007669"/>
    <property type="project" value="UniProtKB-SubCell"/>
</dbReference>
<evidence type="ECO:0000256" key="10">
    <source>
        <dbReference type="SAM" id="MobiDB-lite"/>
    </source>
</evidence>
<feature type="compositionally biased region" description="Acidic residues" evidence="10">
    <location>
        <begin position="99"/>
        <end position="123"/>
    </location>
</feature>
<keyword evidence="8 11" id="KW-1133">Transmembrane helix</keyword>
<accession>A0AAJ0GJ04</accession>
<keyword evidence="3" id="KW-0813">Transport</keyword>
<keyword evidence="4 11" id="KW-0812">Transmembrane</keyword>
<evidence type="ECO:0000256" key="1">
    <source>
        <dbReference type="ARBA" id="ARBA00004163"/>
    </source>
</evidence>
<evidence type="ECO:0000256" key="6">
    <source>
        <dbReference type="ARBA" id="ARBA00022892"/>
    </source>
</evidence>
<proteinExistence type="inferred from homology"/>
<feature type="compositionally biased region" description="Polar residues" evidence="10">
    <location>
        <begin position="177"/>
        <end position="188"/>
    </location>
</feature>
<evidence type="ECO:0000256" key="2">
    <source>
        <dbReference type="ARBA" id="ARBA00007891"/>
    </source>
</evidence>
<name>A0AAJ0GJ04_9PEZI</name>
<evidence type="ECO:0000256" key="5">
    <source>
        <dbReference type="ARBA" id="ARBA00022824"/>
    </source>
</evidence>
<comment type="caution">
    <text evidence="12">The sequence shown here is derived from an EMBL/GenBank/DDBJ whole genome shotgun (WGS) entry which is preliminary data.</text>
</comment>
<keyword evidence="9 11" id="KW-0472">Membrane</keyword>
<organism evidence="12 13">
    <name type="scientific">Extremus antarcticus</name>
    <dbReference type="NCBI Taxonomy" id="702011"/>
    <lineage>
        <taxon>Eukaryota</taxon>
        <taxon>Fungi</taxon>
        <taxon>Dikarya</taxon>
        <taxon>Ascomycota</taxon>
        <taxon>Pezizomycotina</taxon>
        <taxon>Dothideomycetes</taxon>
        <taxon>Dothideomycetidae</taxon>
        <taxon>Mycosphaerellales</taxon>
        <taxon>Extremaceae</taxon>
        <taxon>Extremus</taxon>
    </lineage>
</organism>
<gene>
    <name evidence="12" type="ORF">LTR09_000098</name>
</gene>
<dbReference type="InterPro" id="IPR019150">
    <property type="entry name" value="Vesicle_transport_protein_Use1"/>
</dbReference>
<evidence type="ECO:0000256" key="9">
    <source>
        <dbReference type="ARBA" id="ARBA00023136"/>
    </source>
</evidence>
<feature type="compositionally biased region" description="Polar residues" evidence="10">
    <location>
        <begin position="195"/>
        <end position="217"/>
    </location>
</feature>
<dbReference type="AlphaFoldDB" id="A0AAJ0GJ04"/>
<evidence type="ECO:0000256" key="4">
    <source>
        <dbReference type="ARBA" id="ARBA00022692"/>
    </source>
</evidence>
<dbReference type="EMBL" id="JAWDJX010000001">
    <property type="protein sequence ID" value="KAK3058534.1"/>
    <property type="molecule type" value="Genomic_DNA"/>
</dbReference>
<evidence type="ECO:0008006" key="14">
    <source>
        <dbReference type="Google" id="ProtNLM"/>
    </source>
</evidence>
<feature type="transmembrane region" description="Helical" evidence="11">
    <location>
        <begin position="289"/>
        <end position="307"/>
    </location>
</feature>
<dbReference type="GO" id="GO:0005484">
    <property type="term" value="F:SNAP receptor activity"/>
    <property type="evidence" value="ECO:0007669"/>
    <property type="project" value="TreeGrafter"/>
</dbReference>
<sequence length="312" mass="34537">MSAMDQSSTVSLNRLLSRLDRTLLSPTDEQLHRLRSSPYERNKVSTNIDHARTILLTAEKQASGIRVQSERQRVQQDLHEKRELIKRLTSRLDELNQLGDEDDDDEEAQDETEDQTNGDEGSDSDSSQQRQPSYAPARSDAQDGIETTGGGGEATAAHAQLSSTLQSELRSRKPPSASDNHTAASTTAREALFSSRPQQATPDVSNSESLLSHNRTEQENLTTGLLSLARALKESSLNFSSSLESEKDVLKRAEGGLDKSAQGMEAAERKMGALRRISEGQGWWGRIKLYGMIFGLWLACFLFVFVGPKLRF</sequence>
<keyword evidence="5" id="KW-0256">Endoplasmic reticulum</keyword>
<protein>
    <recommendedName>
        <fullName evidence="14">Synaptobrevin</fullName>
    </recommendedName>
</protein>
<reference evidence="12" key="1">
    <citation type="submission" date="2023-04" db="EMBL/GenBank/DDBJ databases">
        <title>Black Yeasts Isolated from many extreme environments.</title>
        <authorList>
            <person name="Coleine C."/>
            <person name="Stajich J.E."/>
            <person name="Selbmann L."/>
        </authorList>
    </citation>
    <scope>NUCLEOTIDE SEQUENCE</scope>
    <source>
        <strain evidence="12">CCFEE 5312</strain>
    </source>
</reference>
<dbReference type="GO" id="GO:0006890">
    <property type="term" value="P:retrograde vesicle-mediated transport, Golgi to endoplasmic reticulum"/>
    <property type="evidence" value="ECO:0007669"/>
    <property type="project" value="TreeGrafter"/>
</dbReference>
<dbReference type="GO" id="GO:0015031">
    <property type="term" value="P:protein transport"/>
    <property type="evidence" value="ECO:0007669"/>
    <property type="project" value="UniProtKB-KW"/>
</dbReference>
<evidence type="ECO:0000256" key="8">
    <source>
        <dbReference type="ARBA" id="ARBA00022989"/>
    </source>
</evidence>
<comment type="subcellular location">
    <subcellularLocation>
        <location evidence="1">Endoplasmic reticulum membrane</location>
        <topology evidence="1">Single-pass type IV membrane protein</topology>
    </subcellularLocation>
</comment>
<evidence type="ECO:0000256" key="7">
    <source>
        <dbReference type="ARBA" id="ARBA00022927"/>
    </source>
</evidence>
<feature type="region of interest" description="Disordered" evidence="10">
    <location>
        <begin position="95"/>
        <end position="217"/>
    </location>
</feature>
<dbReference type="GO" id="GO:0031201">
    <property type="term" value="C:SNARE complex"/>
    <property type="evidence" value="ECO:0007669"/>
    <property type="project" value="TreeGrafter"/>
</dbReference>
<dbReference type="Proteomes" id="UP001271007">
    <property type="component" value="Unassembled WGS sequence"/>
</dbReference>
<keyword evidence="13" id="KW-1185">Reference proteome</keyword>
<evidence type="ECO:0000313" key="13">
    <source>
        <dbReference type="Proteomes" id="UP001271007"/>
    </source>
</evidence>
<evidence type="ECO:0000256" key="11">
    <source>
        <dbReference type="SAM" id="Phobius"/>
    </source>
</evidence>
<evidence type="ECO:0000313" key="12">
    <source>
        <dbReference type="EMBL" id="KAK3058534.1"/>
    </source>
</evidence>
<keyword evidence="7" id="KW-0653">Protein transport</keyword>
<dbReference type="PANTHER" id="PTHR13050:SF7">
    <property type="entry name" value="VESICLE TRANSPORT PROTEIN USE1"/>
    <property type="match status" value="1"/>
</dbReference>
<keyword evidence="6" id="KW-0931">ER-Golgi transport</keyword>